<feature type="region of interest" description="Disordered" evidence="1">
    <location>
        <begin position="156"/>
        <end position="185"/>
    </location>
</feature>
<organism evidence="2 3">
    <name type="scientific">Polyporus arcularius HHB13444</name>
    <dbReference type="NCBI Taxonomy" id="1314778"/>
    <lineage>
        <taxon>Eukaryota</taxon>
        <taxon>Fungi</taxon>
        <taxon>Dikarya</taxon>
        <taxon>Basidiomycota</taxon>
        <taxon>Agaricomycotina</taxon>
        <taxon>Agaricomycetes</taxon>
        <taxon>Polyporales</taxon>
        <taxon>Polyporaceae</taxon>
        <taxon>Polyporus</taxon>
    </lineage>
</organism>
<dbReference type="Proteomes" id="UP000308197">
    <property type="component" value="Unassembled WGS sequence"/>
</dbReference>
<sequence>PQWMIDALEFFESVEAGDAWVELLEVWAEFEKTMGYPDGKRISAKSRPEEVARWISGGRSYDKVPVPDSLDRYATQWKSWWTKLQPACRKSAKGWPLPQVCPDNDAEWDGLRRGGCNGFFIIVMALAIWASALDDESAEEFLEIVEDVTWVCSTLTETHPSGSKRGSSEESEESEEARPRKRARA</sequence>
<reference evidence="2 3" key="1">
    <citation type="journal article" date="2019" name="Nat. Ecol. Evol.">
        <title>Megaphylogeny resolves global patterns of mushroom evolution.</title>
        <authorList>
            <person name="Varga T."/>
            <person name="Krizsan K."/>
            <person name="Foldi C."/>
            <person name="Dima B."/>
            <person name="Sanchez-Garcia M."/>
            <person name="Sanchez-Ramirez S."/>
            <person name="Szollosi G.J."/>
            <person name="Szarkandi J.G."/>
            <person name="Papp V."/>
            <person name="Albert L."/>
            <person name="Andreopoulos W."/>
            <person name="Angelini C."/>
            <person name="Antonin V."/>
            <person name="Barry K.W."/>
            <person name="Bougher N.L."/>
            <person name="Buchanan P."/>
            <person name="Buyck B."/>
            <person name="Bense V."/>
            <person name="Catcheside P."/>
            <person name="Chovatia M."/>
            <person name="Cooper J."/>
            <person name="Damon W."/>
            <person name="Desjardin D."/>
            <person name="Finy P."/>
            <person name="Geml J."/>
            <person name="Haridas S."/>
            <person name="Hughes K."/>
            <person name="Justo A."/>
            <person name="Karasinski D."/>
            <person name="Kautmanova I."/>
            <person name="Kiss B."/>
            <person name="Kocsube S."/>
            <person name="Kotiranta H."/>
            <person name="LaButti K.M."/>
            <person name="Lechner B.E."/>
            <person name="Liimatainen K."/>
            <person name="Lipzen A."/>
            <person name="Lukacs Z."/>
            <person name="Mihaltcheva S."/>
            <person name="Morgado L.N."/>
            <person name="Niskanen T."/>
            <person name="Noordeloos M.E."/>
            <person name="Ohm R.A."/>
            <person name="Ortiz-Santana B."/>
            <person name="Ovrebo C."/>
            <person name="Racz N."/>
            <person name="Riley R."/>
            <person name="Savchenko A."/>
            <person name="Shiryaev A."/>
            <person name="Soop K."/>
            <person name="Spirin V."/>
            <person name="Szebenyi C."/>
            <person name="Tomsovsky M."/>
            <person name="Tulloss R.E."/>
            <person name="Uehling J."/>
            <person name="Grigoriev I.V."/>
            <person name="Vagvolgyi C."/>
            <person name="Papp T."/>
            <person name="Martin F.M."/>
            <person name="Miettinen O."/>
            <person name="Hibbett D.S."/>
            <person name="Nagy L.G."/>
        </authorList>
    </citation>
    <scope>NUCLEOTIDE SEQUENCE [LARGE SCALE GENOMIC DNA]</scope>
    <source>
        <strain evidence="2 3">HHB13444</strain>
    </source>
</reference>
<evidence type="ECO:0000256" key="1">
    <source>
        <dbReference type="SAM" id="MobiDB-lite"/>
    </source>
</evidence>
<proteinExistence type="predicted"/>
<feature type="non-terminal residue" evidence="2">
    <location>
        <position position="1"/>
    </location>
</feature>
<keyword evidence="3" id="KW-1185">Reference proteome</keyword>
<dbReference type="AlphaFoldDB" id="A0A5C3NU50"/>
<protein>
    <submittedName>
        <fullName evidence="2">Uncharacterized protein</fullName>
    </submittedName>
</protein>
<name>A0A5C3NU50_9APHY</name>
<evidence type="ECO:0000313" key="2">
    <source>
        <dbReference type="EMBL" id="TFK79908.1"/>
    </source>
</evidence>
<dbReference type="InParanoid" id="A0A5C3NU50"/>
<dbReference type="STRING" id="1314778.A0A5C3NU50"/>
<evidence type="ECO:0000313" key="3">
    <source>
        <dbReference type="Proteomes" id="UP000308197"/>
    </source>
</evidence>
<accession>A0A5C3NU50</accession>
<gene>
    <name evidence="2" type="ORF">K466DRAFT_504802</name>
</gene>
<dbReference type="EMBL" id="ML211897">
    <property type="protein sequence ID" value="TFK79908.1"/>
    <property type="molecule type" value="Genomic_DNA"/>
</dbReference>